<gene>
    <name evidence="3" type="ORF">R5R35_001053</name>
</gene>
<evidence type="ECO:0000313" key="3">
    <source>
        <dbReference type="EMBL" id="KAK7790252.1"/>
    </source>
</evidence>
<feature type="domain" description="BHLH" evidence="2">
    <location>
        <begin position="5"/>
        <end position="57"/>
    </location>
</feature>
<feature type="region of interest" description="Disordered" evidence="1">
    <location>
        <begin position="2307"/>
        <end position="2397"/>
    </location>
</feature>
<feature type="region of interest" description="Disordered" evidence="1">
    <location>
        <begin position="2528"/>
        <end position="2569"/>
    </location>
</feature>
<comment type="caution">
    <text evidence="3">The sequence shown here is derived from an EMBL/GenBank/DDBJ whole genome shotgun (WGS) entry which is preliminary data.</text>
</comment>
<evidence type="ECO:0000256" key="1">
    <source>
        <dbReference type="SAM" id="MobiDB-lite"/>
    </source>
</evidence>
<evidence type="ECO:0000313" key="4">
    <source>
        <dbReference type="Proteomes" id="UP001378592"/>
    </source>
</evidence>
<dbReference type="PROSITE" id="PS50888">
    <property type="entry name" value="BHLH"/>
    <property type="match status" value="1"/>
</dbReference>
<feature type="region of interest" description="Disordered" evidence="1">
    <location>
        <begin position="1829"/>
        <end position="1887"/>
    </location>
</feature>
<feature type="region of interest" description="Disordered" evidence="1">
    <location>
        <begin position="2168"/>
        <end position="2212"/>
    </location>
</feature>
<feature type="region of interest" description="Disordered" evidence="1">
    <location>
        <begin position="1730"/>
        <end position="1762"/>
    </location>
</feature>
<name>A0AAN9Z047_9ORTH</name>
<evidence type="ECO:0000259" key="2">
    <source>
        <dbReference type="PROSITE" id="PS50888"/>
    </source>
</evidence>
<feature type="compositionally biased region" description="Polar residues" evidence="1">
    <location>
        <begin position="1362"/>
        <end position="1379"/>
    </location>
</feature>
<keyword evidence="4" id="KW-1185">Reference proteome</keyword>
<dbReference type="InterPro" id="IPR011598">
    <property type="entry name" value="bHLH_dom"/>
</dbReference>
<feature type="region of interest" description="Disordered" evidence="1">
    <location>
        <begin position="1944"/>
        <end position="1988"/>
    </location>
</feature>
<feature type="compositionally biased region" description="Basic and acidic residues" evidence="1">
    <location>
        <begin position="539"/>
        <end position="554"/>
    </location>
</feature>
<dbReference type="GO" id="GO:0046983">
    <property type="term" value="F:protein dimerization activity"/>
    <property type="evidence" value="ECO:0007669"/>
    <property type="project" value="InterPro"/>
</dbReference>
<sequence>MPKKESSNKAREWERDRRERLNETFNLLSTLLPSYDPSITRSKIEILQKAVAYISDLQKENKELVKGDKDQACWKQVRQLKHRMENLLRRVQQLTRLLHDAGISVPPELPKDGQPPLRGRPPKWSNKIRQEDATALLEKVKSKRANKKKERAPLNACGNKIIPNEPKAAVIVSTVCESSNIKTVSTTSKTKLGKVTKITKVSKGRGKKSDIVRKSGCEELPTVTQLLGLSLNDIDVAPTVVPPPQLSGSGELMSSHLNGVTPNTAGTNVTVLASNIPQVPQGFIVIPKGNSLPTTSKAHLPQSQCIVVAPASQAVTCSQQNQQPCVVMPSKVQATKVIKTSMPIQQPIPMVLSSTTSALENVANPTVQKSDSAVAVTNSHLLTTPIMATGMQSCSTPTLLPTQGASLTGLGPGTLILANGSILPIFPSSQPAPAVPRVLTPRNSTQIVMNSGSNIPAQVLPNQSVLLVQNKAHSTSDVSTSNAKPRRIYSLCLPKPLKRKGVDSTRTNKVPISALTSRSQLIRSIATSAQVPVSKHANRIGDTRSSKRISDKKSNSIQKGNGRNSKANAKIQNKKKITIVEENIENNLQTCVEKSKAVESGISEIASTNSTAKENVDEHVNNNAAEPQINCAITREILNNISPVDQKCKKEDLNVRDCYNKRTRDVNEDTTRKCSKQVKYSHKKDDAVNTQSGSSEQTSFTTTNIANPDSFTSTPVDGQTKKTNEESVKAYGGNDYYSIDSICKSNEKVEHTTDTTISSLDTSEKNINTETSASFQSKENGDSSVVSNDKAVSCDANKLCSTGSYTNLPSTMTSVACMKGDSMPNEQLTNSSNDFNATSCSPGNPLTCPSIRQSEGAKESNQDICNSAIYNGSKNMVGDISNDLKSSSSNENCNITTIASVRKSSQTLEESTMSNNVFQQETSVSYSQPVSADVPLFSPKAQNDISESEAPGKTTVQAEFGSENAHKIQNDISEHSLHNNTSHLSNGIANEQSPTTVVRVSDIQFSKSNCSVQLDSCKVDNRDNIDTSENIKEIEKSPKNDFSGSSNVQSELSSTEYNTFSSVSEGNVSACSSANKIFRSNENLDLGASATSSLCLSLQNNELSNDLFASLQVPSGGQHAESISPTAAFLLAFPLVSTSKVSDIIGDSQDDVGSDSLQGTSTLLQIGSLDSDHHSEAIISRSPTFQSANNSSKILPQPTLCQKESRVEHQELECQQFLSSSSKIDRNSEKIKVDHIKFSDSLDETEKISNKNWISLQTPSHSETISKTDIDESRERSLDAQTFTKECLDSQMKNREMTGDCTKEKALEESCTFNATKEMRNVDCSSRSLNAESSQQTSSNVPPFSERQFVAPIYNSKEHSRLTSIKQDQTPQTSSALQITPDRSINFVNPSTSKDEERNFRSAYKNLALNSSNSATTSSSGVSFPMGKNVSEQATMTEDERTSHSNSLESSNKIKQTSFSSADCSGYSTTSQSGYMLSNIVENEKCSIPSFSVAHNSSNFSILSWTTLSPTSTMTNTSQYDGFGTPNSVAASQNNYLSVPKKQNKNICSAEVCPVMTSSSVPETCQPQMKETLSSHTINKFSESNSSSLLQNSNNQNYLQHFLPDQRKMVTSVAPTSVDNTASQGPQLCATGKVPESEQQHRPPVNWMTTPDVRGGQHSMNLIPSNSVVNRAIPSNSATVSGASVNAVTSKDNQYCSISSSQNVFISCISSTLPTFDTRTYTSNTYYGTQSVPSQNSQSNCYQSGTHGQGLTEDSNPNSKQLHFTSSLNRLTDVHMGQTQLNETYSVPWLQKKPNPSSVCSTESSSSNFISSSLPTLVGDLALGTNYPLSGNDDEQGSKGLSSSVNFHPKMTEKKSNVCNSGNNSLEEDQSKQIPTVSKNNDHNKDRGAIKTSVQEFRTNSSQSSGSSFLSVSQLVNQAHPCENSTREHTISRESSHISNRVLLPNKNTNHSQSHQITNLSSTLEEPKEQISSLSSSEKEMNRKPRPEIDQSCVSIRSFESRISLSHSREEEARRKIETSQVRGSNHYIQEITSNITPALNSSNSNSTFSITSSTQATSTLSNVSWSSGNVVKQRSAKGSSSGCKAPASSYSAEALIGLNSQVADRGLGTMSDSRVNKVITLPPPVVSERFCRHQNYPPASTARPIQVPPPFSTDTILPSNYFTSMELQTSHQDGSSSTSQNVNNSQSNLTSHSHQNQQGFNTFPASSSQSAVRASNGQCNSVLYSHSDFMSSVGSAHPTHSLPPVSLPCNFLPDLGSNNSYTSGILSDSGNPFLFPSSSIPVSRGSSACHSMGGGKQSLTHLHSSTQVTTGAGISEGHETSNQIVPTLPLGDKEPYSGNSLRCNTGSSATRRPVTSDANMLQQNTVEGGNISSSSKQRIKKRTSEPATHSSSTGLGGLMDLGYLGIPPVIGSPMLPDEGTFINHSGGFLAPNSQHTTSLYPGAPTPSQGSFYPTASSHGQSNTSLAASHASHLPVNSASFTTQTTRGLQLGNMVSPSVVNSSGTSLTNFNLSTIFPEINEKQVPNNAYNSSVSKETGPLLSSSMPTTAPRPPHSQLNNSTSNHNRQPATLLLPPVSSYAHRQTSGEGSICLPPPPPPPPPVPLHSSVTFNNLLNSTASQMCQMQWR</sequence>
<feature type="region of interest" description="Disordered" evidence="1">
    <location>
        <begin position="532"/>
        <end position="569"/>
    </location>
</feature>
<feature type="compositionally biased region" description="Polar residues" evidence="1">
    <location>
        <begin position="2357"/>
        <end position="2372"/>
    </location>
</feature>
<reference evidence="3 4" key="1">
    <citation type="submission" date="2024-03" db="EMBL/GenBank/DDBJ databases">
        <title>The genome assembly and annotation of the cricket Gryllus longicercus Weissman &amp; Gray.</title>
        <authorList>
            <person name="Szrajer S."/>
            <person name="Gray D."/>
            <person name="Ylla G."/>
        </authorList>
    </citation>
    <scope>NUCLEOTIDE SEQUENCE [LARGE SCALE GENOMIC DNA]</scope>
    <source>
        <strain evidence="3">DAG 2021-001</strain>
        <tissue evidence="3">Whole body minus gut</tissue>
    </source>
</reference>
<feature type="compositionally biased region" description="Basic and acidic residues" evidence="1">
    <location>
        <begin position="1977"/>
        <end position="1988"/>
    </location>
</feature>
<protein>
    <recommendedName>
        <fullName evidence="2">BHLH domain-containing protein</fullName>
    </recommendedName>
</protein>
<feature type="compositionally biased region" description="Polar residues" evidence="1">
    <location>
        <begin position="1946"/>
        <end position="1976"/>
    </location>
</feature>
<feature type="compositionally biased region" description="Polar residues" evidence="1">
    <location>
        <begin position="2555"/>
        <end position="2568"/>
    </location>
</feature>
<organism evidence="3 4">
    <name type="scientific">Gryllus longicercus</name>
    <dbReference type="NCBI Taxonomy" id="2509291"/>
    <lineage>
        <taxon>Eukaryota</taxon>
        <taxon>Metazoa</taxon>
        <taxon>Ecdysozoa</taxon>
        <taxon>Arthropoda</taxon>
        <taxon>Hexapoda</taxon>
        <taxon>Insecta</taxon>
        <taxon>Pterygota</taxon>
        <taxon>Neoptera</taxon>
        <taxon>Polyneoptera</taxon>
        <taxon>Orthoptera</taxon>
        <taxon>Ensifera</taxon>
        <taxon>Gryllidea</taxon>
        <taxon>Grylloidea</taxon>
        <taxon>Gryllidae</taxon>
        <taxon>Gryllinae</taxon>
        <taxon>Gryllus</taxon>
    </lineage>
</organism>
<feature type="region of interest" description="Disordered" evidence="1">
    <location>
        <begin position="1327"/>
        <end position="1346"/>
    </location>
</feature>
<accession>A0AAN9Z047</accession>
<feature type="region of interest" description="Disordered" evidence="1">
    <location>
        <begin position="1360"/>
        <end position="1379"/>
    </location>
</feature>
<feature type="compositionally biased region" description="Polar residues" evidence="1">
    <location>
        <begin position="688"/>
        <end position="717"/>
    </location>
</feature>
<feature type="region of interest" description="Disordered" evidence="1">
    <location>
        <begin position="1433"/>
        <end position="1454"/>
    </location>
</feature>
<dbReference type="InterPro" id="IPR036638">
    <property type="entry name" value="HLH_DNA-bd_sf"/>
</dbReference>
<dbReference type="CDD" id="cd00083">
    <property type="entry name" value="bHLH_SF"/>
    <property type="match status" value="1"/>
</dbReference>
<feature type="region of interest" description="Disordered" evidence="1">
    <location>
        <begin position="1028"/>
        <end position="1049"/>
    </location>
</feature>
<feature type="compositionally biased region" description="Polar residues" evidence="1">
    <location>
        <begin position="1040"/>
        <end position="1049"/>
    </location>
</feature>
<feature type="compositionally biased region" description="Basic and acidic residues" evidence="1">
    <location>
        <begin position="1028"/>
        <end position="1039"/>
    </location>
</feature>
<dbReference type="SMART" id="SM00353">
    <property type="entry name" value="HLH"/>
    <property type="match status" value="1"/>
</dbReference>
<feature type="compositionally biased region" description="Polar residues" evidence="1">
    <location>
        <begin position="2338"/>
        <end position="2351"/>
    </location>
</feature>
<feature type="compositionally biased region" description="Basic and acidic residues" evidence="1">
    <location>
        <begin position="1925"/>
        <end position="1936"/>
    </location>
</feature>
<feature type="region of interest" description="Disordered" evidence="1">
    <location>
        <begin position="1920"/>
        <end position="1939"/>
    </location>
</feature>
<dbReference type="Gene3D" id="4.10.280.10">
    <property type="entry name" value="Helix-loop-helix DNA-binding domain"/>
    <property type="match status" value="1"/>
</dbReference>
<feature type="compositionally biased region" description="Polar residues" evidence="1">
    <location>
        <begin position="1730"/>
        <end position="1746"/>
    </location>
</feature>
<feature type="compositionally biased region" description="Polar residues" evidence="1">
    <location>
        <begin position="2528"/>
        <end position="2547"/>
    </location>
</feature>
<dbReference type="SUPFAM" id="SSF47459">
    <property type="entry name" value="HLH, helix-loop-helix DNA-binding domain"/>
    <property type="match status" value="1"/>
</dbReference>
<feature type="compositionally biased region" description="Polar residues" evidence="1">
    <location>
        <begin position="2193"/>
        <end position="2212"/>
    </location>
</feature>
<feature type="region of interest" description="Disordered" evidence="1">
    <location>
        <begin position="669"/>
        <end position="727"/>
    </location>
</feature>
<dbReference type="Proteomes" id="UP001378592">
    <property type="component" value="Unassembled WGS sequence"/>
</dbReference>
<dbReference type="EMBL" id="JAZDUA010000650">
    <property type="protein sequence ID" value="KAK7790252.1"/>
    <property type="molecule type" value="Genomic_DNA"/>
</dbReference>
<feature type="compositionally biased region" description="Polar residues" evidence="1">
    <location>
        <begin position="1444"/>
        <end position="1454"/>
    </location>
</feature>
<feature type="compositionally biased region" description="Polar residues" evidence="1">
    <location>
        <begin position="1752"/>
        <end position="1762"/>
    </location>
</feature>
<feature type="compositionally biased region" description="Basic residues" evidence="1">
    <location>
        <begin position="673"/>
        <end position="682"/>
    </location>
</feature>
<proteinExistence type="predicted"/>
<feature type="compositionally biased region" description="Low complexity" evidence="1">
    <location>
        <begin position="2176"/>
        <end position="2192"/>
    </location>
</feature>
<feature type="compositionally biased region" description="Polar residues" evidence="1">
    <location>
        <begin position="555"/>
        <end position="565"/>
    </location>
</feature>
<feature type="compositionally biased region" description="Polar residues" evidence="1">
    <location>
        <begin position="1327"/>
        <end position="1342"/>
    </location>
</feature>
<feature type="region of interest" description="Disordered" evidence="1">
    <location>
        <begin position="102"/>
        <end position="125"/>
    </location>
</feature>
<dbReference type="Pfam" id="PF00010">
    <property type="entry name" value="HLH"/>
    <property type="match status" value="1"/>
</dbReference>